<dbReference type="Proteomes" id="UP000231553">
    <property type="component" value="Unassembled WGS sequence"/>
</dbReference>
<dbReference type="InterPro" id="IPR016167">
    <property type="entry name" value="FAD-bd_PCMH_sub1"/>
</dbReference>
<organism evidence="5 6">
    <name type="scientific">Pseudooceanicola lipolyticus</name>
    <dbReference type="NCBI Taxonomy" id="2029104"/>
    <lineage>
        <taxon>Bacteria</taxon>
        <taxon>Pseudomonadati</taxon>
        <taxon>Pseudomonadota</taxon>
        <taxon>Alphaproteobacteria</taxon>
        <taxon>Rhodobacterales</taxon>
        <taxon>Paracoccaceae</taxon>
        <taxon>Pseudooceanicola</taxon>
    </lineage>
</organism>
<dbReference type="InterPro" id="IPR036318">
    <property type="entry name" value="FAD-bd_PCMH-like_sf"/>
</dbReference>
<evidence type="ECO:0000256" key="3">
    <source>
        <dbReference type="ARBA" id="ARBA00023002"/>
    </source>
</evidence>
<reference evidence="5 6" key="1">
    <citation type="journal article" date="2018" name="Int. J. Syst. Evol. Microbiol.">
        <title>Pseudooceanicola lipolyticus sp. nov., a marine alphaproteobacterium, reclassification of Oceanicola flagellatus as Pseudooceanicola flagellatus comb. nov. and emended description of the genus Pseudooceanicola.</title>
        <authorList>
            <person name="Huang M.-M."/>
            <person name="Guo L.-L."/>
            <person name="Wu Y.-H."/>
            <person name="Lai Q.-L."/>
            <person name="Shao Z.-Z."/>
            <person name="Wang C.-S."/>
            <person name="Wu M."/>
            <person name="Xu X.-W."/>
        </authorList>
    </citation>
    <scope>NUCLEOTIDE SEQUENCE [LARGE SCALE GENOMIC DNA]</scope>
    <source>
        <strain evidence="5 6">157</strain>
    </source>
</reference>
<dbReference type="SUPFAM" id="SSF56176">
    <property type="entry name" value="FAD-binding/transporter-associated domain-like"/>
    <property type="match status" value="1"/>
</dbReference>
<dbReference type="InterPro" id="IPR016166">
    <property type="entry name" value="FAD-bd_PCMH"/>
</dbReference>
<dbReference type="InterPro" id="IPR051312">
    <property type="entry name" value="Diverse_Substr_Oxidored"/>
</dbReference>
<dbReference type="RefSeq" id="WP_100164425.1">
    <property type="nucleotide sequence ID" value="NZ_PGTB01000159.1"/>
</dbReference>
<dbReference type="Gene3D" id="3.30.465.10">
    <property type="match status" value="1"/>
</dbReference>
<evidence type="ECO:0000313" key="6">
    <source>
        <dbReference type="Proteomes" id="UP000231553"/>
    </source>
</evidence>
<protein>
    <submittedName>
        <fullName evidence="5">Xanthine dehydrogenase</fullName>
    </submittedName>
</protein>
<dbReference type="InterPro" id="IPR002346">
    <property type="entry name" value="Mopterin_DH_FAD-bd"/>
</dbReference>
<sequence length="284" mass="29094">MGYATPDTLSDAVACLGSGQPSIVAGGTDFFPALGDRPAPADIVDISRIAELGRITRSGQGWRIGAAVRWRDIIKADLPAGFDALKLAAREVGSLQIQNAGTVAGNLCNASPAADGVPPLLTLEARVELASASGRRELALTEFITGVRKTALKPGEMVSAILIPPLPAQARGHFLKLGARKYLVISIAMVSAVTWLDTSGAIAGARVAVGSCSAVATRLPGLEAALLGKTAAALAGQPEIWNAHLSDLAPISDVRGSGAYRLEAAGEMCRRVVLATLGEGGRDG</sequence>
<name>A0A2M8IVQ6_9RHOB</name>
<dbReference type="InterPro" id="IPR005107">
    <property type="entry name" value="CO_DH_flav_C"/>
</dbReference>
<dbReference type="InterPro" id="IPR016169">
    <property type="entry name" value="FAD-bd_PCMH_sub2"/>
</dbReference>
<dbReference type="SUPFAM" id="SSF55447">
    <property type="entry name" value="CO dehydrogenase flavoprotein C-terminal domain-like"/>
    <property type="match status" value="1"/>
</dbReference>
<evidence type="ECO:0000256" key="1">
    <source>
        <dbReference type="ARBA" id="ARBA00022630"/>
    </source>
</evidence>
<dbReference type="PROSITE" id="PS51387">
    <property type="entry name" value="FAD_PCMH"/>
    <property type="match status" value="1"/>
</dbReference>
<evidence type="ECO:0000259" key="4">
    <source>
        <dbReference type="PROSITE" id="PS51387"/>
    </source>
</evidence>
<dbReference type="SMART" id="SM01092">
    <property type="entry name" value="CO_deh_flav_C"/>
    <property type="match status" value="1"/>
</dbReference>
<dbReference type="Gene3D" id="3.30.390.50">
    <property type="entry name" value="CO dehydrogenase flavoprotein, C-terminal domain"/>
    <property type="match status" value="1"/>
</dbReference>
<dbReference type="Pfam" id="PF00941">
    <property type="entry name" value="FAD_binding_5"/>
    <property type="match status" value="1"/>
</dbReference>
<comment type="caution">
    <text evidence="5">The sequence shown here is derived from an EMBL/GenBank/DDBJ whole genome shotgun (WGS) entry which is preliminary data.</text>
</comment>
<keyword evidence="1" id="KW-0285">Flavoprotein</keyword>
<accession>A0A2M8IVQ6</accession>
<dbReference type="GO" id="GO:0016491">
    <property type="term" value="F:oxidoreductase activity"/>
    <property type="evidence" value="ECO:0007669"/>
    <property type="project" value="UniProtKB-KW"/>
</dbReference>
<feature type="domain" description="FAD-binding PCMH-type" evidence="4">
    <location>
        <begin position="1"/>
        <end position="168"/>
    </location>
</feature>
<keyword evidence="2" id="KW-0274">FAD</keyword>
<gene>
    <name evidence="5" type="ORF">CVM52_21420</name>
</gene>
<dbReference type="PANTHER" id="PTHR42659:SF2">
    <property type="entry name" value="XANTHINE DEHYDROGENASE SUBUNIT C-RELATED"/>
    <property type="match status" value="1"/>
</dbReference>
<evidence type="ECO:0000256" key="2">
    <source>
        <dbReference type="ARBA" id="ARBA00022827"/>
    </source>
</evidence>
<keyword evidence="6" id="KW-1185">Reference proteome</keyword>
<proteinExistence type="predicted"/>
<evidence type="ECO:0000313" key="5">
    <source>
        <dbReference type="EMBL" id="PJE34611.1"/>
    </source>
</evidence>
<keyword evidence="3" id="KW-0560">Oxidoreductase</keyword>
<dbReference type="Pfam" id="PF03450">
    <property type="entry name" value="CO_deh_flav_C"/>
    <property type="match status" value="1"/>
</dbReference>
<dbReference type="OrthoDB" id="9814706at2"/>
<dbReference type="InterPro" id="IPR036683">
    <property type="entry name" value="CO_DH_flav_C_dom_sf"/>
</dbReference>
<dbReference type="PANTHER" id="PTHR42659">
    <property type="entry name" value="XANTHINE DEHYDROGENASE SUBUNIT C-RELATED"/>
    <property type="match status" value="1"/>
</dbReference>
<dbReference type="AlphaFoldDB" id="A0A2M8IVQ6"/>
<dbReference type="GO" id="GO:0071949">
    <property type="term" value="F:FAD binding"/>
    <property type="evidence" value="ECO:0007669"/>
    <property type="project" value="InterPro"/>
</dbReference>
<dbReference type="Gene3D" id="3.30.43.10">
    <property type="entry name" value="Uridine Diphospho-n-acetylenolpyruvylglucosamine Reductase, domain 2"/>
    <property type="match status" value="1"/>
</dbReference>
<dbReference type="EMBL" id="PGTB01000159">
    <property type="protein sequence ID" value="PJE34611.1"/>
    <property type="molecule type" value="Genomic_DNA"/>
</dbReference>